<accession>A0A955I1W6</accession>
<dbReference type="InterPro" id="IPR036390">
    <property type="entry name" value="WH_DNA-bd_sf"/>
</dbReference>
<dbReference type="InterPro" id="IPR036388">
    <property type="entry name" value="WH-like_DNA-bd_sf"/>
</dbReference>
<keyword evidence="4" id="KW-0227">DNA damage</keyword>
<comment type="caution">
    <text evidence="15">The sequence shown here is derived from an EMBL/GenBank/DDBJ whole genome shotgun (WGS) entry which is preliminary data.</text>
</comment>
<evidence type="ECO:0000256" key="2">
    <source>
        <dbReference type="ARBA" id="ARBA00022491"/>
    </source>
</evidence>
<evidence type="ECO:0000256" key="4">
    <source>
        <dbReference type="ARBA" id="ARBA00022763"/>
    </source>
</evidence>
<keyword evidence="3" id="KW-0235">DNA replication</keyword>
<dbReference type="EMBL" id="JAGQLN010000004">
    <property type="protein sequence ID" value="MCA9376554.1"/>
    <property type="molecule type" value="Genomic_DNA"/>
</dbReference>
<dbReference type="Pfam" id="PF00717">
    <property type="entry name" value="Peptidase_S24"/>
    <property type="match status" value="1"/>
</dbReference>
<evidence type="ECO:0000256" key="7">
    <source>
        <dbReference type="ARBA" id="ARBA00023015"/>
    </source>
</evidence>
<keyword evidence="9" id="KW-0804">Transcription</keyword>
<dbReference type="Gene3D" id="2.10.109.10">
    <property type="entry name" value="Umud Fragment, subunit A"/>
    <property type="match status" value="1"/>
</dbReference>
<dbReference type="GO" id="GO:0009432">
    <property type="term" value="P:SOS response"/>
    <property type="evidence" value="ECO:0007669"/>
    <property type="project" value="UniProtKB-KW"/>
</dbReference>
<proteinExistence type="inferred from homology"/>
<dbReference type="GO" id="GO:0004252">
    <property type="term" value="F:serine-type endopeptidase activity"/>
    <property type="evidence" value="ECO:0007669"/>
    <property type="project" value="UniProtKB-EC"/>
</dbReference>
<evidence type="ECO:0000256" key="10">
    <source>
        <dbReference type="ARBA" id="ARBA00023204"/>
    </source>
</evidence>
<dbReference type="PANTHER" id="PTHR33516">
    <property type="entry name" value="LEXA REPRESSOR"/>
    <property type="match status" value="1"/>
</dbReference>
<dbReference type="InterPro" id="IPR050077">
    <property type="entry name" value="LexA_repressor"/>
</dbReference>
<evidence type="ECO:0000259" key="13">
    <source>
        <dbReference type="Pfam" id="PF00717"/>
    </source>
</evidence>
<dbReference type="GO" id="GO:0045892">
    <property type="term" value="P:negative regulation of DNA-templated transcription"/>
    <property type="evidence" value="ECO:0007669"/>
    <property type="project" value="InterPro"/>
</dbReference>
<dbReference type="PRINTS" id="PR00726">
    <property type="entry name" value="LEXASERPTASE"/>
</dbReference>
<gene>
    <name evidence="15" type="primary">lexA</name>
    <name evidence="15" type="ORF">KC685_01370</name>
</gene>
<dbReference type="AlphaFoldDB" id="A0A955I1W6"/>
<keyword evidence="7" id="KW-0805">Transcription regulation</keyword>
<dbReference type="GO" id="GO:0003677">
    <property type="term" value="F:DNA binding"/>
    <property type="evidence" value="ECO:0007669"/>
    <property type="project" value="UniProtKB-KW"/>
</dbReference>
<evidence type="ECO:0000256" key="12">
    <source>
        <dbReference type="RuleBase" id="RU003991"/>
    </source>
</evidence>
<dbReference type="SUPFAM" id="SSF51306">
    <property type="entry name" value="LexA/Signal peptidase"/>
    <property type="match status" value="1"/>
</dbReference>
<dbReference type="PANTHER" id="PTHR33516:SF2">
    <property type="entry name" value="LEXA REPRESSOR-RELATED"/>
    <property type="match status" value="1"/>
</dbReference>
<reference evidence="15" key="2">
    <citation type="journal article" date="2021" name="Microbiome">
        <title>Successional dynamics and alternative stable states in a saline activated sludge microbial community over 9 years.</title>
        <authorList>
            <person name="Wang Y."/>
            <person name="Ye J."/>
            <person name="Ju F."/>
            <person name="Liu L."/>
            <person name="Boyd J.A."/>
            <person name="Deng Y."/>
            <person name="Parks D.H."/>
            <person name="Jiang X."/>
            <person name="Yin X."/>
            <person name="Woodcroft B.J."/>
            <person name="Tyson G.W."/>
            <person name="Hugenholtz P."/>
            <person name="Polz M.F."/>
            <person name="Zhang T."/>
        </authorList>
    </citation>
    <scope>NUCLEOTIDE SEQUENCE</scope>
    <source>
        <strain evidence="15">HKST-UBA17</strain>
    </source>
</reference>
<dbReference type="InterPro" id="IPR036286">
    <property type="entry name" value="LexA/Signal_pep-like_sf"/>
</dbReference>
<name>A0A955I1W6_9BACT</name>
<comment type="similarity">
    <text evidence="1 12">Belongs to the peptidase S24 family.</text>
</comment>
<dbReference type="InterPro" id="IPR015927">
    <property type="entry name" value="Peptidase_S24_S26A/B/C"/>
</dbReference>
<dbReference type="Proteomes" id="UP000741282">
    <property type="component" value="Unassembled WGS sequence"/>
</dbReference>
<evidence type="ECO:0000313" key="15">
    <source>
        <dbReference type="EMBL" id="MCA9376554.1"/>
    </source>
</evidence>
<evidence type="ECO:0000259" key="14">
    <source>
        <dbReference type="Pfam" id="PF01726"/>
    </source>
</evidence>
<evidence type="ECO:0000256" key="11">
    <source>
        <dbReference type="ARBA" id="ARBA00023236"/>
    </source>
</evidence>
<dbReference type="InterPro" id="IPR006199">
    <property type="entry name" value="LexA_DNA-bd_dom"/>
</dbReference>
<feature type="domain" description="LexA repressor DNA-binding" evidence="14">
    <location>
        <begin position="5"/>
        <end position="63"/>
    </location>
</feature>
<dbReference type="GO" id="GO:0006281">
    <property type="term" value="P:DNA repair"/>
    <property type="evidence" value="ECO:0007669"/>
    <property type="project" value="UniProtKB-KW"/>
</dbReference>
<evidence type="ECO:0000256" key="5">
    <source>
        <dbReference type="ARBA" id="ARBA00022801"/>
    </source>
</evidence>
<dbReference type="NCBIfam" id="TIGR00498">
    <property type="entry name" value="lexA"/>
    <property type="match status" value="1"/>
</dbReference>
<organism evidence="15 16">
    <name type="scientific">Candidatus Dojkabacteria bacterium</name>
    <dbReference type="NCBI Taxonomy" id="2099670"/>
    <lineage>
        <taxon>Bacteria</taxon>
        <taxon>Candidatus Dojkabacteria</taxon>
    </lineage>
</organism>
<evidence type="ECO:0000256" key="9">
    <source>
        <dbReference type="ARBA" id="ARBA00023163"/>
    </source>
</evidence>
<dbReference type="InterPro" id="IPR006200">
    <property type="entry name" value="LexA"/>
</dbReference>
<evidence type="ECO:0000256" key="3">
    <source>
        <dbReference type="ARBA" id="ARBA00022705"/>
    </source>
</evidence>
<keyword evidence="10" id="KW-0234">DNA repair</keyword>
<keyword evidence="11" id="KW-0742">SOS response</keyword>
<evidence type="ECO:0000256" key="8">
    <source>
        <dbReference type="ARBA" id="ARBA00023125"/>
    </source>
</evidence>
<keyword evidence="5 12" id="KW-0378">Hydrolase</keyword>
<dbReference type="InterPro" id="IPR039418">
    <property type="entry name" value="LexA-like"/>
</dbReference>
<evidence type="ECO:0000313" key="16">
    <source>
        <dbReference type="Proteomes" id="UP000741282"/>
    </source>
</evidence>
<evidence type="ECO:0000256" key="6">
    <source>
        <dbReference type="ARBA" id="ARBA00022813"/>
    </source>
</evidence>
<dbReference type="EC" id="3.4.21.88" evidence="15"/>
<dbReference type="CDD" id="cd06529">
    <property type="entry name" value="S24_LexA-like"/>
    <property type="match status" value="1"/>
</dbReference>
<reference evidence="15" key="1">
    <citation type="submission" date="2020-04" db="EMBL/GenBank/DDBJ databases">
        <authorList>
            <person name="Zhang T."/>
        </authorList>
    </citation>
    <scope>NUCLEOTIDE SEQUENCE</scope>
    <source>
        <strain evidence="15">HKST-UBA17</strain>
    </source>
</reference>
<dbReference type="Pfam" id="PF01726">
    <property type="entry name" value="LexA_DNA_bind"/>
    <property type="match status" value="1"/>
</dbReference>
<dbReference type="Gene3D" id="1.10.10.10">
    <property type="entry name" value="Winged helix-like DNA-binding domain superfamily/Winged helix DNA-binding domain"/>
    <property type="match status" value="1"/>
</dbReference>
<keyword evidence="2" id="KW-0678">Repressor</keyword>
<evidence type="ECO:0000256" key="1">
    <source>
        <dbReference type="ARBA" id="ARBA00007484"/>
    </source>
</evidence>
<protein>
    <submittedName>
        <fullName evidence="15">Transcriptional repressor LexA</fullName>
        <ecNumber evidence="15">3.4.21.88</ecNumber>
    </submittedName>
</protein>
<dbReference type="InterPro" id="IPR006197">
    <property type="entry name" value="Peptidase_S24_LexA"/>
</dbReference>
<dbReference type="SUPFAM" id="SSF46785">
    <property type="entry name" value="Winged helix' DNA-binding domain"/>
    <property type="match status" value="1"/>
</dbReference>
<dbReference type="GO" id="GO:0006508">
    <property type="term" value="P:proteolysis"/>
    <property type="evidence" value="ECO:0007669"/>
    <property type="project" value="InterPro"/>
</dbReference>
<feature type="domain" description="Peptidase S24/S26A/S26B/S26C" evidence="13">
    <location>
        <begin position="82"/>
        <end position="204"/>
    </location>
</feature>
<keyword evidence="6 12" id="KW-0068">Autocatalytic cleavage</keyword>
<keyword evidence="8" id="KW-0238">DNA-binding</keyword>
<dbReference type="GO" id="GO:0006260">
    <property type="term" value="P:DNA replication"/>
    <property type="evidence" value="ECO:0007669"/>
    <property type="project" value="UniProtKB-KW"/>
</dbReference>
<sequence>MKNNSLTQRQRKLYNIIETYIRDNDSSPTLSELMEEMGISTKKGVAFHLDALERKGYITRTGGSRGIRLIKDMSGQFVPIAIIGYANAGEPLIDAQEEFIGEIMVEEKIIRPRRKVFGIELRGDSMNQRVMNGVKMDNGNYVIVAKDVAINDGDVVIATINGSATVKTYHRKGDMLILSPESDNPIHHPIYMSFDTDLILGKVITVLDNPAHQG</sequence>